<keyword evidence="1 3" id="KW-0489">Methyltransferase</keyword>
<dbReference type="Pfam" id="PF04072">
    <property type="entry name" value="LCM"/>
    <property type="match status" value="1"/>
</dbReference>
<dbReference type="AlphaFoldDB" id="A7H0P3"/>
<dbReference type="Gene3D" id="3.40.50.150">
    <property type="entry name" value="Vaccinia Virus protein VP39"/>
    <property type="match status" value="1"/>
</dbReference>
<dbReference type="PANTHER" id="PTHR43619:SF2">
    <property type="entry name" value="S-ADENOSYL-L-METHIONINE-DEPENDENT METHYLTRANSFERASES SUPERFAMILY PROTEIN"/>
    <property type="match status" value="1"/>
</dbReference>
<keyword evidence="4" id="KW-1185">Reference proteome</keyword>
<name>A7H0P3_CAMC5</name>
<reference evidence="3" key="1">
    <citation type="submission" date="2016-07" db="EMBL/GenBank/DDBJ databases">
        <title>Comparative genomics of the Campylobacter concisus group.</title>
        <authorList>
            <person name="Miller W.G."/>
            <person name="Yee E."/>
            <person name="Chapman M.H."/>
            <person name="Huynh S."/>
            <person name="Bono J.L."/>
            <person name="On S.L.W."/>
            <person name="StLeger J."/>
            <person name="Foster G."/>
            <person name="Parker C.T."/>
        </authorList>
    </citation>
    <scope>NUCLEOTIDE SEQUENCE</scope>
    <source>
        <strain evidence="3">525.92</strain>
    </source>
</reference>
<keyword evidence="2" id="KW-0808">Transferase</keyword>
<dbReference type="GO" id="GO:0008168">
    <property type="term" value="F:methyltransferase activity"/>
    <property type="evidence" value="ECO:0007669"/>
    <property type="project" value="UniProtKB-KW"/>
</dbReference>
<evidence type="ECO:0000313" key="3">
    <source>
        <dbReference type="EMBL" id="EAU01342.1"/>
    </source>
</evidence>
<sequence>MEKISFKDGVSETLLINLYIRSLENKLPKPLLKDEFSGAVVDKIDYDFSKFDSSDMSRIGVIIRAKYFDDEIIEFAKNKERIVVVQVGAGFDTRPLRLEHACPNAVFYDLDLPDVIKFRDELVPKAKQNFSLACSMLETAWMDELVGKYPQTPFIFVLEGVSMYFEESEMKGFFLNLAKRFKGEVALDLLNIWCCKMMAKNHTKHDTLKYIKDAKTKFGIDDPRDIERWDDEGRIKYLKTGIMMDMYLNRWPFKARLMRFIPILKRSCTMSVYGLNLAQ</sequence>
<evidence type="ECO:0000256" key="1">
    <source>
        <dbReference type="ARBA" id="ARBA00022603"/>
    </source>
</evidence>
<dbReference type="HOGENOM" id="CLU_069348_0_0_7"/>
<gene>
    <name evidence="3" type="ORF">CCV52592_0641</name>
</gene>
<dbReference type="InterPro" id="IPR029063">
    <property type="entry name" value="SAM-dependent_MTases_sf"/>
</dbReference>
<dbReference type="KEGG" id="ccv:CCV52592_0641"/>
<dbReference type="RefSeq" id="WP_011992769.1">
    <property type="nucleotide sequence ID" value="NC_009715.2"/>
</dbReference>
<dbReference type="InterPro" id="IPR007213">
    <property type="entry name" value="Ppm1/Ppm2/Tcmp"/>
</dbReference>
<proteinExistence type="predicted"/>
<dbReference type="GO" id="GO:0032259">
    <property type="term" value="P:methylation"/>
    <property type="evidence" value="ECO:0007669"/>
    <property type="project" value="UniProtKB-KW"/>
</dbReference>
<evidence type="ECO:0000256" key="2">
    <source>
        <dbReference type="ARBA" id="ARBA00022679"/>
    </source>
</evidence>
<dbReference type="OrthoDB" id="9800233at2"/>
<dbReference type="EMBL" id="CP000767">
    <property type="protein sequence ID" value="EAU01342.1"/>
    <property type="molecule type" value="Genomic_DNA"/>
</dbReference>
<dbReference type="PIRSF" id="PIRSF028177">
    <property type="entry name" value="Polyketide_synth_Omtfrase_TcmP"/>
    <property type="match status" value="1"/>
</dbReference>
<accession>A7H0P3</accession>
<dbReference type="SUPFAM" id="SSF53335">
    <property type="entry name" value="S-adenosyl-L-methionine-dependent methyltransferases"/>
    <property type="match status" value="1"/>
</dbReference>
<organism evidence="3 4">
    <name type="scientific">Campylobacter curvus (strain 525.92)</name>
    <dbReference type="NCBI Taxonomy" id="360105"/>
    <lineage>
        <taxon>Bacteria</taxon>
        <taxon>Pseudomonadati</taxon>
        <taxon>Campylobacterota</taxon>
        <taxon>Epsilonproteobacteria</taxon>
        <taxon>Campylobacterales</taxon>
        <taxon>Campylobacteraceae</taxon>
        <taxon>Campylobacter</taxon>
    </lineage>
</organism>
<evidence type="ECO:0000313" key="4">
    <source>
        <dbReference type="Proteomes" id="UP000006380"/>
    </source>
</evidence>
<dbReference type="PANTHER" id="PTHR43619">
    <property type="entry name" value="S-ADENOSYL-L-METHIONINE-DEPENDENT METHYLTRANSFERASE YKTD-RELATED"/>
    <property type="match status" value="1"/>
</dbReference>
<dbReference type="Proteomes" id="UP000006380">
    <property type="component" value="Chromosome"/>
</dbReference>
<protein>
    <submittedName>
        <fullName evidence="3">Leucine carboxyl methyltransferase family protein</fullName>
    </submittedName>
</protein>
<dbReference type="InterPro" id="IPR016874">
    <property type="entry name" value="TcmP-like"/>
</dbReference>